<dbReference type="SMART" id="SM00355">
    <property type="entry name" value="ZnF_C2H2"/>
    <property type="match status" value="2"/>
</dbReference>
<dbReference type="PROSITE" id="PS00028">
    <property type="entry name" value="ZINC_FINGER_C2H2_1"/>
    <property type="match status" value="1"/>
</dbReference>
<name>S7XGT8_SPRLO</name>
<evidence type="ECO:0000313" key="3">
    <source>
        <dbReference type="Proteomes" id="UP000014978"/>
    </source>
</evidence>
<comment type="caution">
    <text evidence="2">The sequence shown here is derived from an EMBL/GenBank/DDBJ whole genome shotgun (WGS) entry which is preliminary data.</text>
</comment>
<keyword evidence="3" id="KW-1185">Reference proteome</keyword>
<feature type="domain" description="C2H2-type" evidence="1">
    <location>
        <begin position="103"/>
        <end position="126"/>
    </location>
</feature>
<dbReference type="EMBL" id="ATCN01000921">
    <property type="protein sequence ID" value="EPR78254.1"/>
    <property type="molecule type" value="Genomic_DNA"/>
</dbReference>
<protein>
    <recommendedName>
        <fullName evidence="1">C2H2-type domain-containing protein</fullName>
    </recommendedName>
</protein>
<dbReference type="HOGENOM" id="CLU_1185693_0_0_1"/>
<accession>S7XGT8</accession>
<reference evidence="3" key="1">
    <citation type="journal article" date="2013" name="PLoS Genet.">
        <title>The genome of Spraguea lophii and the basis of host-microsporidian interactions.</title>
        <authorList>
            <person name="Campbell S.E."/>
            <person name="Williams T.A."/>
            <person name="Yousuf A."/>
            <person name="Soanes D.M."/>
            <person name="Paszkiewicz K.H."/>
            <person name="Williams B.A.P."/>
        </authorList>
    </citation>
    <scope>NUCLEOTIDE SEQUENCE [LARGE SCALE GENOMIC DNA]</scope>
    <source>
        <strain evidence="3">42_110</strain>
    </source>
</reference>
<evidence type="ECO:0000259" key="1">
    <source>
        <dbReference type="PROSITE" id="PS00028"/>
    </source>
</evidence>
<gene>
    <name evidence="2" type="ORF">SLOPH_493</name>
</gene>
<organism evidence="2 3">
    <name type="scientific">Spraguea lophii (strain 42_110)</name>
    <name type="common">Microsporidian parasite</name>
    <dbReference type="NCBI Taxonomy" id="1358809"/>
    <lineage>
        <taxon>Eukaryota</taxon>
        <taxon>Fungi</taxon>
        <taxon>Fungi incertae sedis</taxon>
        <taxon>Microsporidia</taxon>
        <taxon>Spragueidae</taxon>
        <taxon>Spraguea</taxon>
    </lineage>
</organism>
<dbReference type="Proteomes" id="UP000014978">
    <property type="component" value="Unassembled WGS sequence"/>
</dbReference>
<proteinExistence type="predicted"/>
<dbReference type="InterPro" id="IPR013087">
    <property type="entry name" value="Znf_C2H2_type"/>
</dbReference>
<dbReference type="VEuPathDB" id="MicrosporidiaDB:SLOPH_493"/>
<sequence length="234" mass="27611">MVEKKSNNSDKNMEMDLNNEMHNYGIGNSLKHKNLTSTEKELENIMNTENTTNHPEVIDSRKNYNGYSTSFYCPVCAIFYDDVLDLKYHVFKYHIADLDIFVCFDNTCHKSFCIFSEYREHITKCHSDRIDIFHSIIYQNKPYYILKEHLILLHFYRTSNIDISYLDSIFCYGCFHYVQNRDMHSCANNFFYLKNCPCCGKHISFGKTVTHFLYECNAGLFNLISGKGNKNYLI</sequence>
<evidence type="ECO:0000313" key="2">
    <source>
        <dbReference type="EMBL" id="EPR78254.1"/>
    </source>
</evidence>
<dbReference type="InParanoid" id="S7XGT8"/>
<dbReference type="AlphaFoldDB" id="S7XGT8"/>